<comment type="caution">
    <text evidence="7">The sequence shown here is derived from an EMBL/GenBank/DDBJ whole genome shotgun (WGS) entry which is preliminary data.</text>
</comment>
<keyword evidence="3" id="KW-0028">Amino-acid biosynthesis</keyword>
<organism evidence="7 8">
    <name type="scientific">Paenibacillus helianthi</name>
    <dbReference type="NCBI Taxonomy" id="1349432"/>
    <lineage>
        <taxon>Bacteria</taxon>
        <taxon>Bacillati</taxon>
        <taxon>Bacillota</taxon>
        <taxon>Bacilli</taxon>
        <taxon>Bacillales</taxon>
        <taxon>Paenibacillaceae</taxon>
        <taxon>Paenibacillus</taxon>
    </lineage>
</organism>
<dbReference type="PANTHER" id="PTHR43285:SF2">
    <property type="entry name" value="ANTHRANILATE PHOSPHORIBOSYLTRANSFERASE"/>
    <property type="match status" value="1"/>
</dbReference>
<dbReference type="EMBL" id="LVWI01000001">
    <property type="protein sequence ID" value="OKP91595.1"/>
    <property type="molecule type" value="Genomic_DNA"/>
</dbReference>
<dbReference type="SUPFAM" id="SSF52418">
    <property type="entry name" value="Nucleoside phosphorylase/phosphoribosyltransferase catalytic domain"/>
    <property type="match status" value="1"/>
</dbReference>
<dbReference type="InterPro" id="IPR005940">
    <property type="entry name" value="Anthranilate_Pribosyl_Tfrase"/>
</dbReference>
<dbReference type="InterPro" id="IPR017459">
    <property type="entry name" value="Glycosyl_Trfase_fam3_N_dom"/>
</dbReference>
<name>A0ABX3ETP4_9BACL</name>
<sequence>MHMINILKEVARGKRGARDLTYIEAEAAAESILKQTASPVQIGAFLIAERIKLESIEELEAFVTVCRKYAHREPVQQGLDCAGPYDGRIKSFAATFPTSFVLAAAGLPVTLHSSASLPPKWGITLQDIIQETGIEVGALNKAEVIESAGKSGVLFVDSEKWCPPLADIRNLREDIGMRTIFNTVEKLIDYSCSPYIVYGIYHNTVFDRISRIIIKLGYRKGLVVQGAEGSEDLYIDRANRVYTVSGGTAQLDIIDPESLGLETPVPEMDWTPRLQLLTAEAVLQGGGHIAFYNQVLLNAAVRLHLAEKVNSIEEGVYTCKHLLDNGEAWAVYQQWKHSLLGNKAPSGSGLSR</sequence>
<evidence type="ECO:0000259" key="5">
    <source>
        <dbReference type="Pfam" id="PF00591"/>
    </source>
</evidence>
<evidence type="ECO:0000256" key="1">
    <source>
        <dbReference type="ARBA" id="ARBA00022676"/>
    </source>
</evidence>
<dbReference type="SUPFAM" id="SSF47648">
    <property type="entry name" value="Nucleoside phosphorylase/phosphoribosyltransferase N-terminal domain"/>
    <property type="match status" value="1"/>
</dbReference>
<dbReference type="Proteomes" id="UP000186058">
    <property type="component" value="Unassembled WGS sequence"/>
</dbReference>
<dbReference type="Pfam" id="PF02885">
    <property type="entry name" value="Glycos_trans_3N"/>
    <property type="match status" value="1"/>
</dbReference>
<dbReference type="GO" id="GO:0016757">
    <property type="term" value="F:glycosyltransferase activity"/>
    <property type="evidence" value="ECO:0007669"/>
    <property type="project" value="UniProtKB-KW"/>
</dbReference>
<keyword evidence="3" id="KW-0822">Tryptophan biosynthesis</keyword>
<dbReference type="InterPro" id="IPR036320">
    <property type="entry name" value="Glycosyl_Trfase_fam3_N_dom_sf"/>
</dbReference>
<dbReference type="PANTHER" id="PTHR43285">
    <property type="entry name" value="ANTHRANILATE PHOSPHORIBOSYLTRANSFERASE"/>
    <property type="match status" value="1"/>
</dbReference>
<feature type="domain" description="Glycosyl transferase family 3 N-terminal" evidence="6">
    <location>
        <begin position="6"/>
        <end position="69"/>
    </location>
</feature>
<dbReference type="RefSeq" id="WP_074106239.1">
    <property type="nucleotide sequence ID" value="NZ_LVWI01000001.1"/>
</dbReference>
<evidence type="ECO:0000256" key="3">
    <source>
        <dbReference type="ARBA" id="ARBA00022822"/>
    </source>
</evidence>
<protein>
    <submittedName>
        <fullName evidence="7">Anthranilate phosphoribosyltransferase</fullName>
    </submittedName>
</protein>
<gene>
    <name evidence="7" type="ORF">A3844_00245</name>
</gene>
<evidence type="ECO:0000256" key="2">
    <source>
        <dbReference type="ARBA" id="ARBA00022679"/>
    </source>
</evidence>
<dbReference type="InterPro" id="IPR000312">
    <property type="entry name" value="Glycosyl_Trfase_fam3"/>
</dbReference>
<keyword evidence="2" id="KW-0808">Transferase</keyword>
<keyword evidence="8" id="KW-1185">Reference proteome</keyword>
<dbReference type="Gene3D" id="1.20.970.10">
    <property type="entry name" value="Transferase, Pyrimidine Nucleoside Phosphorylase, Chain C"/>
    <property type="match status" value="1"/>
</dbReference>
<dbReference type="Pfam" id="PF00591">
    <property type="entry name" value="Glycos_transf_3"/>
    <property type="match status" value="1"/>
</dbReference>
<evidence type="ECO:0000313" key="7">
    <source>
        <dbReference type="EMBL" id="OKP91595.1"/>
    </source>
</evidence>
<keyword evidence="4" id="KW-0057">Aromatic amino acid biosynthesis</keyword>
<evidence type="ECO:0000259" key="6">
    <source>
        <dbReference type="Pfam" id="PF02885"/>
    </source>
</evidence>
<keyword evidence="1 7" id="KW-0328">Glycosyltransferase</keyword>
<reference evidence="7 8" key="1">
    <citation type="submission" date="2016-03" db="EMBL/GenBank/DDBJ databases">
        <authorList>
            <person name="Sant'Anna F.H."/>
            <person name="Ambrosini A."/>
            <person name="Souza R."/>
            <person name="Bach E."/>
            <person name="Fernandes G."/>
            <person name="Balsanelli E."/>
            <person name="Baura V.A."/>
            <person name="Souza E.M."/>
            <person name="Passaglia L."/>
        </authorList>
    </citation>
    <scope>NUCLEOTIDE SEQUENCE [LARGE SCALE GENOMIC DNA]</scope>
    <source>
        <strain evidence="7 8">P26E</strain>
    </source>
</reference>
<dbReference type="Gene3D" id="3.40.1030.10">
    <property type="entry name" value="Nucleoside phosphorylase/phosphoribosyltransferase catalytic domain"/>
    <property type="match status" value="1"/>
</dbReference>
<dbReference type="InterPro" id="IPR035902">
    <property type="entry name" value="Nuc_phospho_transferase"/>
</dbReference>
<accession>A0ABX3ETP4</accession>
<evidence type="ECO:0000313" key="8">
    <source>
        <dbReference type="Proteomes" id="UP000186058"/>
    </source>
</evidence>
<evidence type="ECO:0000256" key="4">
    <source>
        <dbReference type="ARBA" id="ARBA00023141"/>
    </source>
</evidence>
<proteinExistence type="predicted"/>
<feature type="domain" description="Glycosyl transferase family 3" evidence="5">
    <location>
        <begin position="92"/>
        <end position="328"/>
    </location>
</feature>